<organism evidence="16 17">
    <name type="scientific">Diabrotica balteata</name>
    <name type="common">Banded cucumber beetle</name>
    <dbReference type="NCBI Taxonomy" id="107213"/>
    <lineage>
        <taxon>Eukaryota</taxon>
        <taxon>Metazoa</taxon>
        <taxon>Ecdysozoa</taxon>
        <taxon>Arthropoda</taxon>
        <taxon>Hexapoda</taxon>
        <taxon>Insecta</taxon>
        <taxon>Pterygota</taxon>
        <taxon>Neoptera</taxon>
        <taxon>Endopterygota</taxon>
        <taxon>Coleoptera</taxon>
        <taxon>Polyphaga</taxon>
        <taxon>Cucujiformia</taxon>
        <taxon>Chrysomeloidea</taxon>
        <taxon>Chrysomelidae</taxon>
        <taxon>Galerucinae</taxon>
        <taxon>Diabroticina</taxon>
        <taxon>Diabroticites</taxon>
        <taxon>Diabrotica</taxon>
    </lineage>
</organism>
<dbReference type="GO" id="GO:0051321">
    <property type="term" value="P:meiotic cell cycle"/>
    <property type="evidence" value="ECO:0007669"/>
    <property type="project" value="TreeGrafter"/>
</dbReference>
<dbReference type="GO" id="GO:0004674">
    <property type="term" value="F:protein serine/threonine kinase activity"/>
    <property type="evidence" value="ECO:0007669"/>
    <property type="project" value="UniProtKB-KW"/>
</dbReference>
<evidence type="ECO:0000259" key="15">
    <source>
        <dbReference type="PROSITE" id="PS50011"/>
    </source>
</evidence>
<dbReference type="GO" id="GO:0005737">
    <property type="term" value="C:cytoplasm"/>
    <property type="evidence" value="ECO:0007669"/>
    <property type="project" value="TreeGrafter"/>
</dbReference>
<dbReference type="SMART" id="SM00220">
    <property type="entry name" value="S_TKc"/>
    <property type="match status" value="1"/>
</dbReference>
<dbReference type="InterPro" id="IPR050339">
    <property type="entry name" value="CC_SR_Kinase"/>
</dbReference>
<evidence type="ECO:0000256" key="7">
    <source>
        <dbReference type="ARBA" id="ARBA00022840"/>
    </source>
</evidence>
<evidence type="ECO:0000256" key="1">
    <source>
        <dbReference type="ARBA" id="ARBA00012513"/>
    </source>
</evidence>
<keyword evidence="9" id="KW-0131">Cell cycle</keyword>
<dbReference type="Gene3D" id="1.10.510.10">
    <property type="entry name" value="Transferase(Phosphotransferase) domain 1"/>
    <property type="match status" value="1"/>
</dbReference>
<feature type="binding site" evidence="13">
    <location>
        <position position="92"/>
    </location>
    <ligand>
        <name>ATP</name>
        <dbReference type="ChEBI" id="CHEBI:30616"/>
    </ligand>
</feature>
<reference evidence="16" key="1">
    <citation type="submission" date="2022-01" db="EMBL/GenBank/DDBJ databases">
        <authorList>
            <person name="King R."/>
        </authorList>
    </citation>
    <scope>NUCLEOTIDE SEQUENCE</scope>
</reference>
<dbReference type="PANTHER" id="PTHR11042">
    <property type="entry name" value="EUKARYOTIC TRANSLATION INITIATION FACTOR 2-ALPHA KINASE EIF2-ALPHA KINASE -RELATED"/>
    <property type="match status" value="1"/>
</dbReference>
<evidence type="ECO:0000256" key="10">
    <source>
        <dbReference type="ARBA" id="ARBA00037982"/>
    </source>
</evidence>
<name>A0A9N9X7W8_DIABA</name>
<dbReference type="InterPro" id="IPR008271">
    <property type="entry name" value="Ser/Thr_kinase_AS"/>
</dbReference>
<sequence length="347" mass="40267">MSDKRYTKVIEEAIIKKNLPTLSGHNTRSNDTTIPRPVYFNISVSLDLKFDPSLEKTYLQQIYKAPFKVGEGSFGVVWKAKHNVNKKTFAIKQFKTPLSSNEIYREIRNNERVGIHQNCVKYYMAWEECGEVYMMMEACQMSLMEFSTKNEVKEQIMWDCLYDICKALKFLHEKLLVHGDVKVTNIMLYGTYFKLADFGTMIDLNVQPESTTQKLTLTKGRSTRNQKSKIKFTRDILDLATTLVDLISLYSTVELDFNRSQQRERDYDALLIMYSDSFRAIIKRIVGTDFITPPTAQEIISSNHMKATARRWERGLRTVYTVDCCTGQGVLIEVPKFIRHYISVLNV</sequence>
<keyword evidence="4" id="KW-0479">Metal-binding</keyword>
<dbReference type="GO" id="GO:0005634">
    <property type="term" value="C:nucleus"/>
    <property type="evidence" value="ECO:0007669"/>
    <property type="project" value="TreeGrafter"/>
</dbReference>
<keyword evidence="5 13" id="KW-0547">Nucleotide-binding</keyword>
<dbReference type="GO" id="GO:0046872">
    <property type="term" value="F:metal ion binding"/>
    <property type="evidence" value="ECO:0007669"/>
    <property type="project" value="UniProtKB-KW"/>
</dbReference>
<accession>A0A9N9X7W8</accession>
<dbReference type="InterPro" id="IPR000719">
    <property type="entry name" value="Prot_kinase_dom"/>
</dbReference>
<evidence type="ECO:0000256" key="4">
    <source>
        <dbReference type="ARBA" id="ARBA00022723"/>
    </source>
</evidence>
<gene>
    <name evidence="16" type="ORF">DIABBA_LOCUS2238</name>
</gene>
<dbReference type="InterPro" id="IPR011009">
    <property type="entry name" value="Kinase-like_dom_sf"/>
</dbReference>
<proteinExistence type="inferred from homology"/>
<evidence type="ECO:0000256" key="2">
    <source>
        <dbReference type="ARBA" id="ARBA00022527"/>
    </source>
</evidence>
<keyword evidence="17" id="KW-1185">Reference proteome</keyword>
<dbReference type="OrthoDB" id="5337378at2759"/>
<keyword evidence="7 13" id="KW-0067">ATP-binding</keyword>
<evidence type="ECO:0000256" key="6">
    <source>
        <dbReference type="ARBA" id="ARBA00022777"/>
    </source>
</evidence>
<dbReference type="Proteomes" id="UP001153709">
    <property type="component" value="Chromosome 10"/>
</dbReference>
<feature type="domain" description="Protein kinase" evidence="15">
    <location>
        <begin position="63"/>
        <end position="307"/>
    </location>
</feature>
<evidence type="ECO:0000256" key="13">
    <source>
        <dbReference type="PROSITE-ProRule" id="PRU10141"/>
    </source>
</evidence>
<evidence type="ECO:0000256" key="9">
    <source>
        <dbReference type="ARBA" id="ARBA00023306"/>
    </source>
</evidence>
<dbReference type="EMBL" id="OU898285">
    <property type="protein sequence ID" value="CAG9828311.1"/>
    <property type="molecule type" value="Genomic_DNA"/>
</dbReference>
<comment type="catalytic activity">
    <reaction evidence="12">
        <text>L-seryl-[protein] + ATP = O-phospho-L-seryl-[protein] + ADP + H(+)</text>
        <dbReference type="Rhea" id="RHEA:17989"/>
        <dbReference type="Rhea" id="RHEA-COMP:9863"/>
        <dbReference type="Rhea" id="RHEA-COMP:11604"/>
        <dbReference type="ChEBI" id="CHEBI:15378"/>
        <dbReference type="ChEBI" id="CHEBI:29999"/>
        <dbReference type="ChEBI" id="CHEBI:30616"/>
        <dbReference type="ChEBI" id="CHEBI:83421"/>
        <dbReference type="ChEBI" id="CHEBI:456216"/>
        <dbReference type="EC" id="2.7.11.1"/>
    </reaction>
</comment>
<dbReference type="PROSITE" id="PS50011">
    <property type="entry name" value="PROTEIN_KINASE_DOM"/>
    <property type="match status" value="1"/>
</dbReference>
<dbReference type="PANTHER" id="PTHR11042:SF183">
    <property type="entry name" value="MEMBRANE-ASSOCIATED TYROSINE- AND THREONINE-SPECIFIC CDC2-INHIBITORY KINASE"/>
    <property type="match status" value="1"/>
</dbReference>
<keyword evidence="6" id="KW-0418">Kinase</keyword>
<dbReference type="Pfam" id="PF00069">
    <property type="entry name" value="Pkinase"/>
    <property type="match status" value="1"/>
</dbReference>
<evidence type="ECO:0000256" key="11">
    <source>
        <dbReference type="ARBA" id="ARBA00047899"/>
    </source>
</evidence>
<evidence type="ECO:0000256" key="3">
    <source>
        <dbReference type="ARBA" id="ARBA00022679"/>
    </source>
</evidence>
<keyword evidence="8" id="KW-0460">Magnesium</keyword>
<evidence type="ECO:0000256" key="8">
    <source>
        <dbReference type="ARBA" id="ARBA00022842"/>
    </source>
</evidence>
<evidence type="ECO:0000313" key="17">
    <source>
        <dbReference type="Proteomes" id="UP001153709"/>
    </source>
</evidence>
<evidence type="ECO:0000313" key="16">
    <source>
        <dbReference type="EMBL" id="CAG9828311.1"/>
    </source>
</evidence>
<dbReference type="PROSITE" id="PS00108">
    <property type="entry name" value="PROTEIN_KINASE_ST"/>
    <property type="match status" value="1"/>
</dbReference>
<protein>
    <recommendedName>
        <fullName evidence="1">non-specific serine/threonine protein kinase</fullName>
        <ecNumber evidence="1">2.7.11.1</ecNumber>
    </recommendedName>
</protein>
<evidence type="ECO:0000256" key="5">
    <source>
        <dbReference type="ARBA" id="ARBA00022741"/>
    </source>
</evidence>
<dbReference type="InterPro" id="IPR017441">
    <property type="entry name" value="Protein_kinase_ATP_BS"/>
</dbReference>
<dbReference type="SUPFAM" id="SSF56112">
    <property type="entry name" value="Protein kinase-like (PK-like)"/>
    <property type="match status" value="1"/>
</dbReference>
<dbReference type="GO" id="GO:0005524">
    <property type="term" value="F:ATP binding"/>
    <property type="evidence" value="ECO:0007669"/>
    <property type="project" value="UniProtKB-UniRule"/>
</dbReference>
<dbReference type="PROSITE" id="PS00107">
    <property type="entry name" value="PROTEIN_KINASE_ATP"/>
    <property type="match status" value="1"/>
</dbReference>
<dbReference type="GO" id="GO:0110031">
    <property type="term" value="P:negative regulation of G2/MI transition of meiotic cell cycle"/>
    <property type="evidence" value="ECO:0007669"/>
    <property type="project" value="TreeGrafter"/>
</dbReference>
<dbReference type="AlphaFoldDB" id="A0A9N9X7W8"/>
<dbReference type="EC" id="2.7.11.1" evidence="1"/>
<keyword evidence="3" id="KW-0808">Transferase</keyword>
<comment type="catalytic activity">
    <reaction evidence="11">
        <text>L-threonyl-[protein] + ATP = O-phospho-L-threonyl-[protein] + ADP + H(+)</text>
        <dbReference type="Rhea" id="RHEA:46608"/>
        <dbReference type="Rhea" id="RHEA-COMP:11060"/>
        <dbReference type="Rhea" id="RHEA-COMP:11605"/>
        <dbReference type="ChEBI" id="CHEBI:15378"/>
        <dbReference type="ChEBI" id="CHEBI:30013"/>
        <dbReference type="ChEBI" id="CHEBI:30616"/>
        <dbReference type="ChEBI" id="CHEBI:61977"/>
        <dbReference type="ChEBI" id="CHEBI:456216"/>
        <dbReference type="EC" id="2.7.11.1"/>
    </reaction>
</comment>
<evidence type="ECO:0000256" key="12">
    <source>
        <dbReference type="ARBA" id="ARBA00048679"/>
    </source>
</evidence>
<evidence type="ECO:0000256" key="14">
    <source>
        <dbReference type="RuleBase" id="RU000304"/>
    </source>
</evidence>
<dbReference type="Gene3D" id="3.30.200.20">
    <property type="entry name" value="Phosphorylase Kinase, domain 1"/>
    <property type="match status" value="1"/>
</dbReference>
<comment type="similarity">
    <text evidence="10">Belongs to the protein kinase superfamily. Ser/Thr protein kinase family. GCN2 subfamily.</text>
</comment>
<keyword evidence="2 14" id="KW-0723">Serine/threonine-protein kinase</keyword>